<dbReference type="SUPFAM" id="SSF48452">
    <property type="entry name" value="TPR-like"/>
    <property type="match status" value="1"/>
</dbReference>
<dbReference type="InterPro" id="IPR011990">
    <property type="entry name" value="TPR-like_helical_dom_sf"/>
</dbReference>
<evidence type="ECO:0000313" key="1">
    <source>
        <dbReference type="EMBL" id="AYF29409.1"/>
    </source>
</evidence>
<reference evidence="1 2" key="1">
    <citation type="submission" date="2017-10" db="EMBL/GenBank/DDBJ databases">
        <title>Integration of genomic and chemical information greatly accelerates assignment of the full stereostructure of myelolactone, a potent inhibitor of myeloma from a marine-derived Micromonospora.</title>
        <authorList>
            <person name="Kim M.C."/>
            <person name="Machado H."/>
            <person name="Jensen P.R."/>
            <person name="Fenical W."/>
        </authorList>
    </citation>
    <scope>NUCLEOTIDE SEQUENCE [LARGE SCALE GENOMIC DNA]</scope>
    <source>
        <strain evidence="1 2">CNY-010</strain>
    </source>
</reference>
<name>A0A386WPT5_9ACTN</name>
<dbReference type="Proteomes" id="UP000267804">
    <property type="component" value="Chromosome"/>
</dbReference>
<accession>A0A386WPT5</accession>
<sequence length="459" mass="49317">MVVVRSEVVVAAQVDPEWWSSGLWNGRPISEFLQRRDITAVFRFLHSRGVSYGRIAALVGLSPHRATEIAKGVRQVTAYEVLERIAVGLHIPRPAMGLGRAEDSTMPRDVSIETVAGEADRSPARMGSNEAGGLVRLRLGLDEALAASSVAPRQLELIEQSAGEHLRVYPSASPQTMLALLAADCREVQMLSLRRQPAAVQARLSGVAALLATMCADALMRLGDVAEARRWYGTAIHAADDSGEARFRVLVRAQAAMLPYYFGDPAQTVALADAALAATSVASSSGALAAAGRARALARIGATEQARSAVDQARRLFDQAGDEDTDVAFRFPAKRLLFYLSGAYTWLGDTVEAYRVQDEALRLYGTAPAVPIDAALIALDRSMCLARDRRVTEALVTARDAVADLPETQRTEIILTRASDVTTAIPGESQRGEVATLTDYIRACRERARRLGATAALGP</sequence>
<protein>
    <recommendedName>
        <fullName evidence="3">HTH cro/C1-type domain-containing protein</fullName>
    </recommendedName>
</protein>
<gene>
    <name evidence="1" type="ORF">CSH63_18430</name>
</gene>
<proteinExistence type="predicted"/>
<organism evidence="1 2">
    <name type="scientific">Micromonospora tulbaghiae</name>
    <dbReference type="NCBI Taxonomy" id="479978"/>
    <lineage>
        <taxon>Bacteria</taxon>
        <taxon>Bacillati</taxon>
        <taxon>Actinomycetota</taxon>
        <taxon>Actinomycetes</taxon>
        <taxon>Micromonosporales</taxon>
        <taxon>Micromonosporaceae</taxon>
        <taxon>Micromonospora</taxon>
    </lineage>
</organism>
<evidence type="ECO:0008006" key="3">
    <source>
        <dbReference type="Google" id="ProtNLM"/>
    </source>
</evidence>
<dbReference type="Gene3D" id="1.25.40.10">
    <property type="entry name" value="Tetratricopeptide repeat domain"/>
    <property type="match status" value="1"/>
</dbReference>
<dbReference type="AlphaFoldDB" id="A0A386WPT5"/>
<dbReference type="EMBL" id="CP024087">
    <property type="protein sequence ID" value="AYF29409.1"/>
    <property type="molecule type" value="Genomic_DNA"/>
</dbReference>
<evidence type="ECO:0000313" key="2">
    <source>
        <dbReference type="Proteomes" id="UP000267804"/>
    </source>
</evidence>
<dbReference type="KEGG" id="mtua:CSH63_18430"/>